<dbReference type="Pfam" id="PF12652">
    <property type="entry name" value="CotJB"/>
    <property type="match status" value="1"/>
</dbReference>
<dbReference type="RefSeq" id="WP_315606612.1">
    <property type="nucleotide sequence ID" value="NZ_CP130318.1"/>
</dbReference>
<evidence type="ECO:0000259" key="2">
    <source>
        <dbReference type="Pfam" id="PF12652"/>
    </source>
</evidence>
<organism evidence="3 4">
    <name type="scientific">Paenibacillus aurantius</name>
    <dbReference type="NCBI Taxonomy" id="2918900"/>
    <lineage>
        <taxon>Bacteria</taxon>
        <taxon>Bacillati</taxon>
        <taxon>Bacillota</taxon>
        <taxon>Bacilli</taxon>
        <taxon>Bacillales</taxon>
        <taxon>Paenibacillaceae</taxon>
        <taxon>Paenibacillus</taxon>
    </lineage>
</organism>
<sequence length="87" mass="10172">MSTTISTKSLNLLKELQSTDFVLFELTLYLDTHPDDEEALKQYNELAEQRKEVKERVEAQFGPLRQGEPQSSTSSWEWNSAPWPWQI</sequence>
<dbReference type="AlphaFoldDB" id="A0AA96LGG5"/>
<reference evidence="3 4" key="1">
    <citation type="submission" date="2022-02" db="EMBL/GenBank/DDBJ databases">
        <title>Paenibacillus sp. MBLB1776 Whole Genome Shotgun Sequencing.</title>
        <authorList>
            <person name="Hwang C.Y."/>
            <person name="Cho E.-S."/>
            <person name="Seo M.-J."/>
        </authorList>
    </citation>
    <scope>NUCLEOTIDE SEQUENCE [LARGE SCALE GENOMIC DNA]</scope>
    <source>
        <strain evidence="3 4">MBLB1776</strain>
    </source>
</reference>
<dbReference type="EMBL" id="CP130318">
    <property type="protein sequence ID" value="WNQ12833.1"/>
    <property type="molecule type" value="Genomic_DNA"/>
</dbReference>
<feature type="region of interest" description="Disordered" evidence="1">
    <location>
        <begin position="58"/>
        <end position="87"/>
    </location>
</feature>
<dbReference type="InterPro" id="IPR016571">
    <property type="entry name" value="Spore_coat_assembly_CotJB"/>
</dbReference>
<keyword evidence="3" id="KW-0946">Virion</keyword>
<evidence type="ECO:0000313" key="4">
    <source>
        <dbReference type="Proteomes" id="UP001305702"/>
    </source>
</evidence>
<dbReference type="Proteomes" id="UP001305702">
    <property type="component" value="Chromosome"/>
</dbReference>
<feature type="domain" description="Protein CotJB" evidence="2">
    <location>
        <begin position="11"/>
        <end position="86"/>
    </location>
</feature>
<dbReference type="InterPro" id="IPR024207">
    <property type="entry name" value="CotJB_dom"/>
</dbReference>
<accession>A0AA96LGG5</accession>
<name>A0AA96LGG5_9BACL</name>
<keyword evidence="3" id="KW-0167">Capsid protein</keyword>
<protein>
    <submittedName>
        <fullName evidence="3">Spore coat protein CotJB</fullName>
    </submittedName>
</protein>
<gene>
    <name evidence="3" type="ORF">MJA45_07315</name>
</gene>
<evidence type="ECO:0000256" key="1">
    <source>
        <dbReference type="SAM" id="MobiDB-lite"/>
    </source>
</evidence>
<keyword evidence="4" id="KW-1185">Reference proteome</keyword>
<dbReference type="KEGG" id="paun:MJA45_07315"/>
<dbReference type="PIRSF" id="PIRSF010606">
    <property type="entry name" value="Spore_coat_CotJB"/>
    <property type="match status" value="1"/>
</dbReference>
<evidence type="ECO:0000313" key="3">
    <source>
        <dbReference type="EMBL" id="WNQ12833.1"/>
    </source>
</evidence>
<feature type="compositionally biased region" description="Polar residues" evidence="1">
    <location>
        <begin position="68"/>
        <end position="78"/>
    </location>
</feature>
<proteinExistence type="predicted"/>